<comment type="similarity">
    <text evidence="2 6">Belongs to the acyl-CoA dehydrogenase family.</text>
</comment>
<dbReference type="Proteomes" id="UP000280296">
    <property type="component" value="Unassembled WGS sequence"/>
</dbReference>
<dbReference type="PANTHER" id="PTHR43884:SF12">
    <property type="entry name" value="ISOVALERYL-COA DEHYDROGENASE, MITOCHONDRIAL-RELATED"/>
    <property type="match status" value="1"/>
</dbReference>
<dbReference type="GO" id="GO:0003995">
    <property type="term" value="F:acyl-CoA dehydrogenase activity"/>
    <property type="evidence" value="ECO:0007669"/>
    <property type="project" value="TreeGrafter"/>
</dbReference>
<dbReference type="FunFam" id="1.20.140.10:FF:000001">
    <property type="entry name" value="Acyl-CoA dehydrogenase"/>
    <property type="match status" value="1"/>
</dbReference>
<proteinExistence type="inferred from homology"/>
<dbReference type="InterPro" id="IPR013786">
    <property type="entry name" value="AcylCoA_DH/ox_N"/>
</dbReference>
<dbReference type="Gene3D" id="2.40.110.10">
    <property type="entry name" value="Butyryl-CoA Dehydrogenase, subunit A, domain 2"/>
    <property type="match status" value="1"/>
</dbReference>
<dbReference type="InterPro" id="IPR036250">
    <property type="entry name" value="AcylCo_DH-like_C"/>
</dbReference>
<evidence type="ECO:0000256" key="2">
    <source>
        <dbReference type="ARBA" id="ARBA00009347"/>
    </source>
</evidence>
<dbReference type="OrthoDB" id="9802447at2"/>
<dbReference type="InterPro" id="IPR037069">
    <property type="entry name" value="AcylCoA_DH/ox_N_sf"/>
</dbReference>
<feature type="domain" description="Acyl-CoA dehydrogenase/oxidase C-terminal" evidence="7">
    <location>
        <begin position="231"/>
        <end position="379"/>
    </location>
</feature>
<evidence type="ECO:0000256" key="5">
    <source>
        <dbReference type="ARBA" id="ARBA00023002"/>
    </source>
</evidence>
<keyword evidence="11" id="KW-1185">Reference proteome</keyword>
<reference evidence="10 11" key="1">
    <citation type="submission" date="2018-12" db="EMBL/GenBank/DDBJ databases">
        <authorList>
            <person name="Toschakov S.V."/>
        </authorList>
    </citation>
    <scope>NUCLEOTIDE SEQUENCE [LARGE SCALE GENOMIC DNA]</scope>
    <source>
        <strain evidence="10 11">GM2012</strain>
    </source>
</reference>
<accession>A0A432MQ98</accession>
<evidence type="ECO:0000256" key="1">
    <source>
        <dbReference type="ARBA" id="ARBA00001974"/>
    </source>
</evidence>
<evidence type="ECO:0000313" key="11">
    <source>
        <dbReference type="Proteomes" id="UP000280296"/>
    </source>
</evidence>
<sequence length="381" mass="41432">MDDLLTPSQRSWFDAAVSFAKSELLDDVAARDQAGTFHREGYRKCGSLGLLGLPVPRDYGGQGDDLVSAVAAVEGLGYGCPDTGLVFALGASLWTVTMPILAFGTEEQKRRWLPGLCDGSLFGANAASEPEAGSDIFSMTTRAIRRADRWVLNGRKIWITGGAIADVLVVFATVDPAKGALGLTSFIVPKDTPGLRVVREIPKLGMRTAPMAELAFEDCELPLDAILEREGRGARVFNAALEWERGAILAGTLGTMRRQLERCVNHARQRKQFGQAISKFQAVSHRIVDMKLRLETCRPLVYNFARTKARGEDATLEAAMAKLHVSECFVANSLDAVRLFGAQGYVAENGIERDLRDSVGGVIFSGTNDIQRNIIAARMRL</sequence>
<dbReference type="AlphaFoldDB" id="A0A432MQ98"/>
<dbReference type="PANTHER" id="PTHR43884">
    <property type="entry name" value="ACYL-COA DEHYDROGENASE"/>
    <property type="match status" value="1"/>
</dbReference>
<keyword evidence="4 6" id="KW-0274">FAD</keyword>
<dbReference type="SUPFAM" id="SSF56645">
    <property type="entry name" value="Acyl-CoA dehydrogenase NM domain-like"/>
    <property type="match status" value="1"/>
</dbReference>
<dbReference type="Pfam" id="PF02771">
    <property type="entry name" value="Acyl-CoA_dh_N"/>
    <property type="match status" value="1"/>
</dbReference>
<dbReference type="InterPro" id="IPR046373">
    <property type="entry name" value="Acyl-CoA_Oxase/DH_mid-dom_sf"/>
</dbReference>
<dbReference type="InterPro" id="IPR009100">
    <property type="entry name" value="AcylCoA_DH/oxidase_NM_dom_sf"/>
</dbReference>
<dbReference type="InterPro" id="IPR009075">
    <property type="entry name" value="AcylCo_DH/oxidase_C"/>
</dbReference>
<keyword evidence="3 6" id="KW-0285">Flavoprotein</keyword>
<evidence type="ECO:0000313" key="10">
    <source>
        <dbReference type="EMBL" id="RUL89654.1"/>
    </source>
</evidence>
<dbReference type="FunFam" id="2.40.110.10:FF:000002">
    <property type="entry name" value="Acyl-CoA dehydrogenase fadE12"/>
    <property type="match status" value="1"/>
</dbReference>
<name>A0A432MQ98_9BACT</name>
<evidence type="ECO:0000259" key="8">
    <source>
        <dbReference type="Pfam" id="PF02770"/>
    </source>
</evidence>
<comment type="cofactor">
    <cofactor evidence="1 6">
        <name>FAD</name>
        <dbReference type="ChEBI" id="CHEBI:57692"/>
    </cofactor>
</comment>
<organism evidence="10 11">
    <name type="scientific">Tautonia sociabilis</name>
    <dbReference type="NCBI Taxonomy" id="2080755"/>
    <lineage>
        <taxon>Bacteria</taxon>
        <taxon>Pseudomonadati</taxon>
        <taxon>Planctomycetota</taxon>
        <taxon>Planctomycetia</taxon>
        <taxon>Isosphaerales</taxon>
        <taxon>Isosphaeraceae</taxon>
        <taxon>Tautonia</taxon>
    </lineage>
</organism>
<dbReference type="GO" id="GO:0050660">
    <property type="term" value="F:flavin adenine dinucleotide binding"/>
    <property type="evidence" value="ECO:0007669"/>
    <property type="project" value="InterPro"/>
</dbReference>
<reference evidence="10 11" key="2">
    <citation type="submission" date="2019-01" db="EMBL/GenBank/DDBJ databases">
        <title>Tautonia sociabilis, a novel thermotolerant planctomycete of Isosphaeraceae family, isolated from a 4000 m deep subterranean habitat.</title>
        <authorList>
            <person name="Kovaleva O.L."/>
            <person name="Elcheninov A.G."/>
            <person name="Van Heerden E."/>
            <person name="Toshchakov S.V."/>
            <person name="Novikov A."/>
            <person name="Bonch-Osmolovskaya E.A."/>
            <person name="Kublanov I.V."/>
        </authorList>
    </citation>
    <scope>NUCLEOTIDE SEQUENCE [LARGE SCALE GENOMIC DNA]</scope>
    <source>
        <strain evidence="10 11">GM2012</strain>
    </source>
</reference>
<gene>
    <name evidence="10" type="ORF">TsocGM_00325</name>
</gene>
<evidence type="ECO:0000256" key="6">
    <source>
        <dbReference type="RuleBase" id="RU362125"/>
    </source>
</evidence>
<dbReference type="EMBL" id="RYZH01000001">
    <property type="protein sequence ID" value="RUL89654.1"/>
    <property type="molecule type" value="Genomic_DNA"/>
</dbReference>
<dbReference type="Gene3D" id="1.10.540.10">
    <property type="entry name" value="Acyl-CoA dehydrogenase/oxidase, N-terminal domain"/>
    <property type="match status" value="1"/>
</dbReference>
<feature type="domain" description="Acyl-CoA dehydrogenase/oxidase N-terminal" evidence="9">
    <location>
        <begin position="6"/>
        <end position="119"/>
    </location>
</feature>
<protein>
    <submittedName>
        <fullName evidence="10">Acyl-CoA dehydrogenase</fullName>
    </submittedName>
</protein>
<evidence type="ECO:0000256" key="4">
    <source>
        <dbReference type="ARBA" id="ARBA00022827"/>
    </source>
</evidence>
<dbReference type="Pfam" id="PF00441">
    <property type="entry name" value="Acyl-CoA_dh_1"/>
    <property type="match status" value="1"/>
</dbReference>
<dbReference type="Gene3D" id="1.20.140.10">
    <property type="entry name" value="Butyryl-CoA Dehydrogenase, subunit A, domain 3"/>
    <property type="match status" value="1"/>
</dbReference>
<dbReference type="SUPFAM" id="SSF47203">
    <property type="entry name" value="Acyl-CoA dehydrogenase C-terminal domain-like"/>
    <property type="match status" value="1"/>
</dbReference>
<feature type="domain" description="Acyl-CoA oxidase/dehydrogenase middle" evidence="8">
    <location>
        <begin position="125"/>
        <end position="219"/>
    </location>
</feature>
<dbReference type="RefSeq" id="WP_126723329.1">
    <property type="nucleotide sequence ID" value="NZ_RYZH01000001.1"/>
</dbReference>
<evidence type="ECO:0000259" key="9">
    <source>
        <dbReference type="Pfam" id="PF02771"/>
    </source>
</evidence>
<keyword evidence="5 6" id="KW-0560">Oxidoreductase</keyword>
<comment type="caution">
    <text evidence="10">The sequence shown here is derived from an EMBL/GenBank/DDBJ whole genome shotgun (WGS) entry which is preliminary data.</text>
</comment>
<evidence type="ECO:0000259" key="7">
    <source>
        <dbReference type="Pfam" id="PF00441"/>
    </source>
</evidence>
<evidence type="ECO:0000256" key="3">
    <source>
        <dbReference type="ARBA" id="ARBA00022630"/>
    </source>
</evidence>
<dbReference type="Pfam" id="PF02770">
    <property type="entry name" value="Acyl-CoA_dh_M"/>
    <property type="match status" value="1"/>
</dbReference>
<dbReference type="InterPro" id="IPR006091">
    <property type="entry name" value="Acyl-CoA_Oxase/DH_mid-dom"/>
</dbReference>